<reference evidence="1" key="2">
    <citation type="journal article" date="2021" name="PeerJ">
        <title>Extensive microbial diversity within the chicken gut microbiome revealed by metagenomics and culture.</title>
        <authorList>
            <person name="Gilroy R."/>
            <person name="Ravi A."/>
            <person name="Getino M."/>
            <person name="Pursley I."/>
            <person name="Horton D.L."/>
            <person name="Alikhan N.F."/>
            <person name="Baker D."/>
            <person name="Gharbi K."/>
            <person name="Hall N."/>
            <person name="Watson M."/>
            <person name="Adriaenssens E.M."/>
            <person name="Foster-Nyarko E."/>
            <person name="Jarju S."/>
            <person name="Secka A."/>
            <person name="Antonio M."/>
            <person name="Oren A."/>
            <person name="Chaudhuri R.R."/>
            <person name="La Ragione R."/>
            <person name="Hildebrand F."/>
            <person name="Pallen M.J."/>
        </authorList>
    </citation>
    <scope>NUCLEOTIDE SEQUENCE</scope>
    <source>
        <strain evidence="1">18911</strain>
    </source>
</reference>
<accession>A0A9D1MHB3</accession>
<dbReference type="Proteomes" id="UP000824094">
    <property type="component" value="Unassembled WGS sequence"/>
</dbReference>
<reference evidence="1" key="1">
    <citation type="submission" date="2020-10" db="EMBL/GenBank/DDBJ databases">
        <authorList>
            <person name="Gilroy R."/>
        </authorList>
    </citation>
    <scope>NUCLEOTIDE SEQUENCE</scope>
    <source>
        <strain evidence="1">18911</strain>
    </source>
</reference>
<name>A0A9D1MHB3_9FIRM</name>
<organism evidence="1 2">
    <name type="scientific">Candidatus Stercoripulliclostridium merdigallinarum</name>
    <dbReference type="NCBI Taxonomy" id="2840951"/>
    <lineage>
        <taxon>Bacteria</taxon>
        <taxon>Bacillati</taxon>
        <taxon>Bacillota</taxon>
        <taxon>Clostridia</taxon>
        <taxon>Eubacteriales</taxon>
        <taxon>Candidatus Stercoripulliclostridium</taxon>
    </lineage>
</organism>
<dbReference type="AlphaFoldDB" id="A0A9D1MHB3"/>
<proteinExistence type="predicted"/>
<gene>
    <name evidence="1" type="ORF">IAB05_01950</name>
</gene>
<evidence type="ECO:0000313" key="1">
    <source>
        <dbReference type="EMBL" id="HIU60136.1"/>
    </source>
</evidence>
<comment type="caution">
    <text evidence="1">The sequence shown here is derived from an EMBL/GenBank/DDBJ whole genome shotgun (WGS) entry which is preliminary data.</text>
</comment>
<dbReference type="EMBL" id="DVNF01000064">
    <property type="protein sequence ID" value="HIU60136.1"/>
    <property type="molecule type" value="Genomic_DNA"/>
</dbReference>
<sequence length="68" mass="7545">MSETLDYAAKMAAEAVKEIASGVNSREPLKGECVRCGYREICAGRIDREREFTTTALPYAPSESKEEE</sequence>
<protein>
    <submittedName>
        <fullName evidence="1">Uncharacterized protein</fullName>
    </submittedName>
</protein>
<evidence type="ECO:0000313" key="2">
    <source>
        <dbReference type="Proteomes" id="UP000824094"/>
    </source>
</evidence>